<dbReference type="AlphaFoldDB" id="A0A4Y2UDF3"/>
<keyword evidence="2" id="KW-1185">Reference proteome</keyword>
<proteinExistence type="predicted"/>
<reference evidence="1 2" key="1">
    <citation type="journal article" date="2019" name="Sci. Rep.">
        <title>Orb-weaving spider Araneus ventricosus genome elucidates the spidroin gene catalogue.</title>
        <authorList>
            <person name="Kono N."/>
            <person name="Nakamura H."/>
            <person name="Ohtoshi R."/>
            <person name="Moran D.A.P."/>
            <person name="Shinohara A."/>
            <person name="Yoshida Y."/>
            <person name="Fujiwara M."/>
            <person name="Mori M."/>
            <person name="Tomita M."/>
            <person name="Arakawa K."/>
        </authorList>
    </citation>
    <scope>NUCLEOTIDE SEQUENCE [LARGE SCALE GENOMIC DNA]</scope>
</reference>
<sequence>MVMPKKGSQQGKVHSFRDIQRGIEEMKDVLLAVYAFTGCDTVSAIYRKGKIVPSQKFKPTRRFIRRFLDSMIQTQTQMRWLMLESIFSFPCLDLGTPTIWILYATIVICRRSQNSLCIPCSSCLHFLHFSGC</sequence>
<evidence type="ECO:0000313" key="1">
    <source>
        <dbReference type="EMBL" id="GBO10144.1"/>
    </source>
</evidence>
<gene>
    <name evidence="1" type="ORF">AVEN_246707_1</name>
</gene>
<dbReference type="OrthoDB" id="5949854at2759"/>
<organism evidence="1 2">
    <name type="scientific">Araneus ventricosus</name>
    <name type="common">Orbweaver spider</name>
    <name type="synonym">Epeira ventricosa</name>
    <dbReference type="NCBI Taxonomy" id="182803"/>
    <lineage>
        <taxon>Eukaryota</taxon>
        <taxon>Metazoa</taxon>
        <taxon>Ecdysozoa</taxon>
        <taxon>Arthropoda</taxon>
        <taxon>Chelicerata</taxon>
        <taxon>Arachnida</taxon>
        <taxon>Araneae</taxon>
        <taxon>Araneomorphae</taxon>
        <taxon>Entelegynae</taxon>
        <taxon>Araneoidea</taxon>
        <taxon>Araneidae</taxon>
        <taxon>Araneus</taxon>
    </lineage>
</organism>
<dbReference type="Proteomes" id="UP000499080">
    <property type="component" value="Unassembled WGS sequence"/>
</dbReference>
<name>A0A4Y2UDF3_ARAVE</name>
<protein>
    <submittedName>
        <fullName evidence="1">Uncharacterized protein</fullName>
    </submittedName>
</protein>
<accession>A0A4Y2UDF3</accession>
<dbReference type="EMBL" id="BGPR01035346">
    <property type="protein sequence ID" value="GBO10144.1"/>
    <property type="molecule type" value="Genomic_DNA"/>
</dbReference>
<comment type="caution">
    <text evidence="1">The sequence shown here is derived from an EMBL/GenBank/DDBJ whole genome shotgun (WGS) entry which is preliminary data.</text>
</comment>
<evidence type="ECO:0000313" key="2">
    <source>
        <dbReference type="Proteomes" id="UP000499080"/>
    </source>
</evidence>